<organism evidence="6 7">
    <name type="scientific">Salicibibacter cibi</name>
    <dbReference type="NCBI Taxonomy" id="2743001"/>
    <lineage>
        <taxon>Bacteria</taxon>
        <taxon>Bacillati</taxon>
        <taxon>Bacillota</taxon>
        <taxon>Bacilli</taxon>
        <taxon>Bacillales</taxon>
        <taxon>Bacillaceae</taxon>
        <taxon>Salicibibacter</taxon>
    </lineage>
</organism>
<sequence>MNNKKQNLKQNKEENIPYMGGEVKTATLDNGAIVNQGLAIPKRGAKIDKIRDGITVLKRFSLDNTVIIEGKEGVIVWDTGGHMEAGKRKYRALREITNKPVKAIIYSHNHYTMGAKAFIPEGENGKEIQIISHPNVHKNITDTAIELDPATTRNGAMHFGSYLPSTGPDAHFQSEAEEGSKTGYIEPTYSVQDGEEMDIDGVEMQFFYTPSDTYDSLTLWLPNYDTVITNSIWNVFPNMYTLRGQPYRDPKDWIKGIDIIRELNPQYLIPEHGNARRTKEESYQLATNYRDGMAFIYSHAVRGINKGLKPDEIADSLELPEHLANHPWLSESYGELKHHVKGIYSGLIGWFSLDAADINPVSIPFRSERIAKGFGGTNKIIDLSNQALEDKEYAWAAELITHVLNIDPDNKKARQIKANALRQLGYTTPASSSRGFYLTQALALEGKVDLNQTPQGLTGLGDDGIEKLPVDQMMKLLEFKINPVSAMNTDKVVAIILTDLKQSFGLHVRKGVAEVSNYKPKKFDITIELSSELWKGIVLGKIKIEDAVSQEQINSSDIKGTIPFFNLFDL</sequence>
<reference evidence="6 7" key="1">
    <citation type="submission" date="2020-06" db="EMBL/GenBank/DDBJ databases">
        <title>Genomic analysis of Salicibibacter sp. NKC21-4.</title>
        <authorList>
            <person name="Oh Y.J."/>
        </authorList>
    </citation>
    <scope>NUCLEOTIDE SEQUENCE [LARGE SCALE GENOMIC DNA]</scope>
    <source>
        <strain evidence="6 7">NKC21-4</strain>
    </source>
</reference>
<evidence type="ECO:0000256" key="3">
    <source>
        <dbReference type="ARBA" id="ARBA00022833"/>
    </source>
</evidence>
<proteinExistence type="inferred from homology"/>
<dbReference type="PANTHER" id="PTHR43223">
    <property type="entry name" value="ALKYL/ARYL-SULFATASE"/>
    <property type="match status" value="1"/>
</dbReference>
<evidence type="ECO:0000313" key="6">
    <source>
        <dbReference type="EMBL" id="QQK80511.1"/>
    </source>
</evidence>
<dbReference type="InterPro" id="IPR029229">
    <property type="entry name" value="Alkyl_sulf_C"/>
</dbReference>
<dbReference type="AlphaFoldDB" id="A0A7T6ZBS5"/>
<name>A0A7T6ZBS5_9BACI</name>
<dbReference type="Gene3D" id="3.60.15.30">
    <property type="entry name" value="Metallo-beta-lactamase domain"/>
    <property type="match status" value="1"/>
</dbReference>
<dbReference type="GO" id="GO:0018909">
    <property type="term" value="P:dodecyl sulfate metabolic process"/>
    <property type="evidence" value="ECO:0007669"/>
    <property type="project" value="InterPro"/>
</dbReference>
<gene>
    <name evidence="6" type="ORF">HUG20_11795</name>
</gene>
<dbReference type="GO" id="GO:0046872">
    <property type="term" value="F:metal ion binding"/>
    <property type="evidence" value="ECO:0007669"/>
    <property type="project" value="UniProtKB-KW"/>
</dbReference>
<dbReference type="InterPro" id="IPR044097">
    <property type="entry name" value="Bds1/SdsA1_MBL-fold"/>
</dbReference>
<dbReference type="Pfam" id="PF14864">
    <property type="entry name" value="Alkyl_sulf_C"/>
    <property type="match status" value="1"/>
</dbReference>
<evidence type="ECO:0000259" key="5">
    <source>
        <dbReference type="SMART" id="SM00849"/>
    </source>
</evidence>
<dbReference type="GO" id="GO:0046983">
    <property type="term" value="F:protein dimerization activity"/>
    <property type="evidence" value="ECO:0007669"/>
    <property type="project" value="InterPro"/>
</dbReference>
<dbReference type="SUPFAM" id="SSF56281">
    <property type="entry name" value="Metallo-hydrolase/oxidoreductase"/>
    <property type="match status" value="1"/>
</dbReference>
<evidence type="ECO:0000256" key="2">
    <source>
        <dbReference type="ARBA" id="ARBA00022801"/>
    </source>
</evidence>
<dbReference type="InterPro" id="IPR038536">
    <property type="entry name" value="Alkyl/aryl-sulf_dimr_sf"/>
</dbReference>
<dbReference type="KEGG" id="scib:HUG20_11795"/>
<dbReference type="RefSeq" id="WP_200084881.1">
    <property type="nucleotide sequence ID" value="NZ_CP054706.1"/>
</dbReference>
<evidence type="ECO:0000256" key="1">
    <source>
        <dbReference type="ARBA" id="ARBA00022723"/>
    </source>
</evidence>
<evidence type="ECO:0000256" key="4">
    <source>
        <dbReference type="ARBA" id="ARBA00033751"/>
    </source>
</evidence>
<dbReference type="Pfam" id="PF14863">
    <property type="entry name" value="Alkyl_sulf_dimr"/>
    <property type="match status" value="1"/>
</dbReference>
<dbReference type="Gene3D" id="3.30.1050.10">
    <property type="entry name" value="SCP2 sterol-binding domain"/>
    <property type="match status" value="1"/>
</dbReference>
<dbReference type="Proteomes" id="UP000595349">
    <property type="component" value="Chromosome"/>
</dbReference>
<dbReference type="InterPro" id="IPR029228">
    <property type="entry name" value="Alkyl_sulf_dimr"/>
</dbReference>
<dbReference type="GO" id="GO:0018741">
    <property type="term" value="F:linear primary-alkylsulfatase activity"/>
    <property type="evidence" value="ECO:0007669"/>
    <property type="project" value="InterPro"/>
</dbReference>
<dbReference type="InterPro" id="IPR001279">
    <property type="entry name" value="Metallo-B-lactamas"/>
</dbReference>
<dbReference type="CDD" id="cd07710">
    <property type="entry name" value="arylsulfatase_Sdsa1-like_MBL-fold"/>
    <property type="match status" value="1"/>
</dbReference>
<keyword evidence="1" id="KW-0479">Metal-binding</keyword>
<dbReference type="EMBL" id="CP054706">
    <property type="protein sequence ID" value="QQK80511.1"/>
    <property type="molecule type" value="Genomic_DNA"/>
</dbReference>
<feature type="domain" description="Metallo-beta-lactamase" evidence="5">
    <location>
        <begin position="62"/>
        <end position="272"/>
    </location>
</feature>
<dbReference type="Gene3D" id="1.25.40.880">
    <property type="entry name" value="Alkyl sulfatase, dimerisation domain"/>
    <property type="match status" value="1"/>
</dbReference>
<dbReference type="PANTHER" id="PTHR43223:SF2">
    <property type="entry name" value="METALLO-BETA-LACTAMASE DOMAIN-CONTAINING PROTEIN"/>
    <property type="match status" value="1"/>
</dbReference>
<dbReference type="SUPFAM" id="SSF55718">
    <property type="entry name" value="SCP-like"/>
    <property type="match status" value="1"/>
</dbReference>
<dbReference type="InterPro" id="IPR036527">
    <property type="entry name" value="SCP2_sterol-bd_dom_sf"/>
</dbReference>
<comment type="similarity">
    <text evidence="4">Belongs to the metallo-beta-lactamase superfamily. Type III sulfatase family.</text>
</comment>
<keyword evidence="2 6" id="KW-0378">Hydrolase</keyword>
<accession>A0A7T6ZBS5</accession>
<dbReference type="InterPro" id="IPR052195">
    <property type="entry name" value="Bact_Alkyl/Aryl-Sulfatase"/>
</dbReference>
<dbReference type="SMART" id="SM00849">
    <property type="entry name" value="Lactamase_B"/>
    <property type="match status" value="1"/>
</dbReference>
<keyword evidence="3" id="KW-0862">Zinc</keyword>
<evidence type="ECO:0000313" key="7">
    <source>
        <dbReference type="Proteomes" id="UP000595349"/>
    </source>
</evidence>
<protein>
    <submittedName>
        <fullName evidence="6">MBL fold metallo-hydrolase</fullName>
    </submittedName>
</protein>
<keyword evidence="7" id="KW-1185">Reference proteome</keyword>
<dbReference type="InterPro" id="IPR036866">
    <property type="entry name" value="RibonucZ/Hydroxyglut_hydro"/>
</dbReference>
<dbReference type="Pfam" id="PF00753">
    <property type="entry name" value="Lactamase_B"/>
    <property type="match status" value="1"/>
</dbReference>